<reference evidence="2 3" key="1">
    <citation type="journal article" date="2016" name="Mol. Biol. Evol.">
        <title>Comparative Genomics of Early-Diverging Mushroom-Forming Fungi Provides Insights into the Origins of Lignocellulose Decay Capabilities.</title>
        <authorList>
            <person name="Nagy L.G."/>
            <person name="Riley R."/>
            <person name="Tritt A."/>
            <person name="Adam C."/>
            <person name="Daum C."/>
            <person name="Floudas D."/>
            <person name="Sun H."/>
            <person name="Yadav J.S."/>
            <person name="Pangilinan J."/>
            <person name="Larsson K.H."/>
            <person name="Matsuura K."/>
            <person name="Barry K."/>
            <person name="Labutti K."/>
            <person name="Kuo R."/>
            <person name="Ohm R.A."/>
            <person name="Bhattacharya S.S."/>
            <person name="Shirouzu T."/>
            <person name="Yoshinaga Y."/>
            <person name="Martin F.M."/>
            <person name="Grigoriev I.V."/>
            <person name="Hibbett D.S."/>
        </authorList>
    </citation>
    <scope>NUCLEOTIDE SEQUENCE [LARGE SCALE GENOMIC DNA]</scope>
    <source>
        <strain evidence="2 3">L-15889</strain>
    </source>
</reference>
<keyword evidence="3" id="KW-1185">Reference proteome</keyword>
<evidence type="ECO:0000256" key="1">
    <source>
        <dbReference type="SAM" id="MobiDB-lite"/>
    </source>
</evidence>
<dbReference type="Proteomes" id="UP000076727">
    <property type="component" value="Unassembled WGS sequence"/>
</dbReference>
<feature type="compositionally biased region" description="Polar residues" evidence="1">
    <location>
        <begin position="1"/>
        <end position="19"/>
    </location>
</feature>
<accession>A0A165TXN5</accession>
<evidence type="ECO:0000313" key="2">
    <source>
        <dbReference type="EMBL" id="KZT74105.1"/>
    </source>
</evidence>
<name>A0A165TXN5_9APHY</name>
<protein>
    <submittedName>
        <fullName evidence="2">Uncharacterized protein</fullName>
    </submittedName>
</protein>
<sequence length="72" mass="7751">MSCMTHSVTRAQGLASTASCRVEAQRQRSASWMRSPRDSPPQLDPQASISRYIAGVSLAVAPYVGLLRLTCA</sequence>
<dbReference type="AlphaFoldDB" id="A0A165TXN5"/>
<proteinExistence type="predicted"/>
<feature type="region of interest" description="Disordered" evidence="1">
    <location>
        <begin position="1"/>
        <end position="45"/>
    </location>
</feature>
<gene>
    <name evidence="2" type="ORF">DAEQUDRAFT_289883</name>
</gene>
<evidence type="ECO:0000313" key="3">
    <source>
        <dbReference type="Proteomes" id="UP000076727"/>
    </source>
</evidence>
<organism evidence="2 3">
    <name type="scientific">Daedalea quercina L-15889</name>
    <dbReference type="NCBI Taxonomy" id="1314783"/>
    <lineage>
        <taxon>Eukaryota</taxon>
        <taxon>Fungi</taxon>
        <taxon>Dikarya</taxon>
        <taxon>Basidiomycota</taxon>
        <taxon>Agaricomycotina</taxon>
        <taxon>Agaricomycetes</taxon>
        <taxon>Polyporales</taxon>
        <taxon>Fomitopsis</taxon>
    </lineage>
</organism>
<dbReference type="EMBL" id="KV429034">
    <property type="protein sequence ID" value="KZT74105.1"/>
    <property type="molecule type" value="Genomic_DNA"/>
</dbReference>